<sequence>MKGLHDLGDTARLLYDFHAITGQWEESKAQNEKNHLDLAKELKNSGSYDYIVNRMLGNGLF</sequence>
<dbReference type="EMBL" id="JBEPME010000004">
    <property type="protein sequence ID" value="MET3657703.1"/>
    <property type="molecule type" value="Genomic_DNA"/>
</dbReference>
<protein>
    <submittedName>
        <fullName evidence="1">Uncharacterized protein</fullName>
    </submittedName>
</protein>
<evidence type="ECO:0000313" key="2">
    <source>
        <dbReference type="Proteomes" id="UP001549104"/>
    </source>
</evidence>
<keyword evidence="2" id="KW-1185">Reference proteome</keyword>
<reference evidence="1 2" key="1">
    <citation type="submission" date="2024-06" db="EMBL/GenBank/DDBJ databases">
        <title>Sorghum-associated microbial communities from plants grown in Nebraska, USA.</title>
        <authorList>
            <person name="Schachtman D."/>
        </authorList>
    </citation>
    <scope>NUCLEOTIDE SEQUENCE [LARGE SCALE GENOMIC DNA]</scope>
    <source>
        <strain evidence="1 2">1288</strain>
    </source>
</reference>
<dbReference type="RefSeq" id="WP_340741744.1">
    <property type="nucleotide sequence ID" value="NZ_JBEPME010000004.1"/>
</dbReference>
<accession>A0ABV2K9E1</accession>
<organism evidence="1 2">
    <name type="scientific">Sporosarcina psychrophila</name>
    <name type="common">Bacillus psychrophilus</name>
    <dbReference type="NCBI Taxonomy" id="1476"/>
    <lineage>
        <taxon>Bacteria</taxon>
        <taxon>Bacillati</taxon>
        <taxon>Bacillota</taxon>
        <taxon>Bacilli</taxon>
        <taxon>Bacillales</taxon>
        <taxon>Caryophanaceae</taxon>
        <taxon>Sporosarcina</taxon>
    </lineage>
</organism>
<dbReference type="Proteomes" id="UP001549104">
    <property type="component" value="Unassembled WGS sequence"/>
</dbReference>
<gene>
    <name evidence="1" type="ORF">ABIC55_002800</name>
</gene>
<comment type="caution">
    <text evidence="1">The sequence shown here is derived from an EMBL/GenBank/DDBJ whole genome shotgun (WGS) entry which is preliminary data.</text>
</comment>
<evidence type="ECO:0000313" key="1">
    <source>
        <dbReference type="EMBL" id="MET3657703.1"/>
    </source>
</evidence>
<name>A0ABV2K9E1_SPOPS</name>
<proteinExistence type="predicted"/>